<dbReference type="Gene3D" id="3.40.50.200">
    <property type="entry name" value="Peptidase S8/S53 domain"/>
    <property type="match status" value="1"/>
</dbReference>
<evidence type="ECO:0000256" key="5">
    <source>
        <dbReference type="PROSITE-ProRule" id="PRU01240"/>
    </source>
</evidence>
<feature type="transmembrane region" description="Helical" evidence="8">
    <location>
        <begin position="418"/>
        <end position="442"/>
    </location>
</feature>
<feature type="compositionally biased region" description="Basic residues" evidence="7">
    <location>
        <begin position="1"/>
        <end position="10"/>
    </location>
</feature>
<dbReference type="PROSITE" id="PS00138">
    <property type="entry name" value="SUBTILASE_SER"/>
    <property type="match status" value="1"/>
</dbReference>
<organism evidence="10 11">
    <name type="scientific">Agromyces luteolus</name>
    <dbReference type="NCBI Taxonomy" id="88373"/>
    <lineage>
        <taxon>Bacteria</taxon>
        <taxon>Bacillati</taxon>
        <taxon>Actinomycetota</taxon>
        <taxon>Actinomycetes</taxon>
        <taxon>Micrococcales</taxon>
        <taxon>Microbacteriaceae</taxon>
        <taxon>Agromyces</taxon>
    </lineage>
</organism>
<dbReference type="PANTHER" id="PTHR43806">
    <property type="entry name" value="PEPTIDASE S8"/>
    <property type="match status" value="1"/>
</dbReference>
<evidence type="ECO:0000313" key="10">
    <source>
        <dbReference type="EMBL" id="MUN08867.1"/>
    </source>
</evidence>
<keyword evidence="4 5" id="KW-0720">Serine protease</keyword>
<dbReference type="InterPro" id="IPR050131">
    <property type="entry name" value="Peptidase_S8_subtilisin-like"/>
</dbReference>
<evidence type="ECO:0000256" key="8">
    <source>
        <dbReference type="SAM" id="Phobius"/>
    </source>
</evidence>
<feature type="active site" description="Charge relay system" evidence="5">
    <location>
        <position position="95"/>
    </location>
</feature>
<dbReference type="InterPro" id="IPR023827">
    <property type="entry name" value="Peptidase_S8_Asp-AS"/>
</dbReference>
<dbReference type="InterPro" id="IPR023828">
    <property type="entry name" value="Peptidase_S8_Ser-AS"/>
</dbReference>
<keyword evidence="2 5" id="KW-0645">Protease</keyword>
<keyword evidence="11" id="KW-1185">Reference proteome</keyword>
<proteinExistence type="inferred from homology"/>
<gene>
    <name evidence="10" type="ORF">GLX25_17330</name>
</gene>
<dbReference type="Pfam" id="PF00082">
    <property type="entry name" value="Peptidase_S8"/>
    <property type="match status" value="1"/>
</dbReference>
<reference evidence="10 11" key="1">
    <citation type="submission" date="2019-11" db="EMBL/GenBank/DDBJ databases">
        <title>Agromyces kandeliae sp. nov., isolated from mangrove soil.</title>
        <authorList>
            <person name="Wang R."/>
        </authorList>
    </citation>
    <scope>NUCLEOTIDE SEQUENCE [LARGE SCALE GENOMIC DNA]</scope>
    <source>
        <strain evidence="10 11">JCM 11431</strain>
    </source>
</reference>
<feature type="active site" description="Charge relay system" evidence="5">
    <location>
        <position position="133"/>
    </location>
</feature>
<feature type="active site" description="Charge relay system" evidence="5">
    <location>
        <position position="297"/>
    </location>
</feature>
<feature type="region of interest" description="Disordered" evidence="7">
    <location>
        <begin position="1"/>
        <end position="36"/>
    </location>
</feature>
<evidence type="ECO:0000256" key="1">
    <source>
        <dbReference type="ARBA" id="ARBA00011073"/>
    </source>
</evidence>
<dbReference type="SUPFAM" id="SSF52743">
    <property type="entry name" value="Subtilisin-like"/>
    <property type="match status" value="1"/>
</dbReference>
<accession>A0A7C9HJU1</accession>
<dbReference type="InterPro" id="IPR036852">
    <property type="entry name" value="Peptidase_S8/S53_dom_sf"/>
</dbReference>
<evidence type="ECO:0000256" key="4">
    <source>
        <dbReference type="ARBA" id="ARBA00022825"/>
    </source>
</evidence>
<dbReference type="OrthoDB" id="9798386at2"/>
<dbReference type="EMBL" id="WODA01000025">
    <property type="protein sequence ID" value="MUN08867.1"/>
    <property type="molecule type" value="Genomic_DNA"/>
</dbReference>
<comment type="similarity">
    <text evidence="1 5 6">Belongs to the peptidase S8 family.</text>
</comment>
<dbReference type="GO" id="GO:0004252">
    <property type="term" value="F:serine-type endopeptidase activity"/>
    <property type="evidence" value="ECO:0007669"/>
    <property type="project" value="UniProtKB-UniRule"/>
</dbReference>
<keyword evidence="8" id="KW-0812">Transmembrane</keyword>
<evidence type="ECO:0000256" key="3">
    <source>
        <dbReference type="ARBA" id="ARBA00022801"/>
    </source>
</evidence>
<sequence>MPRLRGRRRRCGGDGVSSARTRHARPAGRSGASARRRPWWRAGGAALVAGVLALSGAAPAQADTVRDLQYWLNDYGFTQAWTMSRGDDVTVAIIDTGVNGDVAELEGVVIGGTDVSGIGSPDGQAPVGEEEEHGTMVASLLAGRGTGEGNGVIGVAPDADLLTASVAFGLETGADKTNDEQIAEAVVWAVDNGADVINMSLTRNTPDWPESWDDAFLYAFEHDVVVVAAAGNRGSGTTQVGAPATIPGVLAVAGVDRDQNASFDASSQGITIAVAAPSEDLVGVLPDGSHVVWSGTSAAAPLVSGLVALVRAAYPELDAANVINRIIRTADPKGEEVPGPLYGYGIIDPVAALTAEVEAVEQNPLGSLEEWIHVHRRADLPSADGAEGADDQEIVPIADPPAPRADSAKTLLPTPWTMSYITVPLSLVAGFGTLAALLGIGATRHIRRSTRSDA</sequence>
<keyword evidence="8" id="KW-1133">Transmembrane helix</keyword>
<feature type="domain" description="Peptidase S8/S53" evidence="9">
    <location>
        <begin position="86"/>
        <end position="345"/>
    </location>
</feature>
<evidence type="ECO:0000313" key="11">
    <source>
        <dbReference type="Proteomes" id="UP000480122"/>
    </source>
</evidence>
<keyword evidence="3 5" id="KW-0378">Hydrolase</keyword>
<dbReference type="AlphaFoldDB" id="A0A7C9HJU1"/>
<dbReference type="InterPro" id="IPR022398">
    <property type="entry name" value="Peptidase_S8_His-AS"/>
</dbReference>
<comment type="caution">
    <text evidence="10">The sequence shown here is derived from an EMBL/GenBank/DDBJ whole genome shotgun (WGS) entry which is preliminary data.</text>
</comment>
<dbReference type="InterPro" id="IPR000209">
    <property type="entry name" value="Peptidase_S8/S53_dom"/>
</dbReference>
<dbReference type="InterPro" id="IPR015500">
    <property type="entry name" value="Peptidase_S8_subtilisin-rel"/>
</dbReference>
<evidence type="ECO:0000256" key="2">
    <source>
        <dbReference type="ARBA" id="ARBA00022670"/>
    </source>
</evidence>
<dbReference type="PRINTS" id="PR00723">
    <property type="entry name" value="SUBTILISIN"/>
</dbReference>
<evidence type="ECO:0000256" key="7">
    <source>
        <dbReference type="SAM" id="MobiDB-lite"/>
    </source>
</evidence>
<dbReference type="PROSITE" id="PS51892">
    <property type="entry name" value="SUBTILASE"/>
    <property type="match status" value="1"/>
</dbReference>
<dbReference type="PANTHER" id="PTHR43806:SF11">
    <property type="entry name" value="CEREVISIN-RELATED"/>
    <property type="match status" value="1"/>
</dbReference>
<evidence type="ECO:0000259" key="9">
    <source>
        <dbReference type="Pfam" id="PF00082"/>
    </source>
</evidence>
<dbReference type="Proteomes" id="UP000480122">
    <property type="component" value="Unassembled WGS sequence"/>
</dbReference>
<dbReference type="PROSITE" id="PS00137">
    <property type="entry name" value="SUBTILASE_HIS"/>
    <property type="match status" value="1"/>
</dbReference>
<dbReference type="GO" id="GO:0006508">
    <property type="term" value="P:proteolysis"/>
    <property type="evidence" value="ECO:0007669"/>
    <property type="project" value="UniProtKB-KW"/>
</dbReference>
<dbReference type="PROSITE" id="PS00136">
    <property type="entry name" value="SUBTILASE_ASP"/>
    <property type="match status" value="1"/>
</dbReference>
<name>A0A7C9HJU1_9MICO</name>
<evidence type="ECO:0000256" key="6">
    <source>
        <dbReference type="RuleBase" id="RU003355"/>
    </source>
</evidence>
<keyword evidence="8" id="KW-0472">Membrane</keyword>
<protein>
    <submittedName>
        <fullName evidence="10">S8 family serine peptidase</fullName>
    </submittedName>
</protein>